<evidence type="ECO:0000313" key="14">
    <source>
        <dbReference type="RefSeq" id="XP_033791835.1"/>
    </source>
</evidence>
<gene>
    <name evidence="10 11 12 13 14 15" type="primary">DNAJC22</name>
</gene>
<keyword evidence="5 7" id="KW-1133">Transmembrane helix</keyword>
<dbReference type="Proteomes" id="UP000515159">
    <property type="component" value="Chromosome 3"/>
</dbReference>
<dbReference type="Gene3D" id="1.10.287.110">
    <property type="entry name" value="DnaJ domain"/>
    <property type="match status" value="1"/>
</dbReference>
<dbReference type="InterPro" id="IPR007829">
    <property type="entry name" value="TM2"/>
</dbReference>
<dbReference type="RefSeq" id="XP_033791834.1">
    <property type="nucleotide sequence ID" value="XM_033935943.1"/>
</dbReference>
<sequence length="340" mass="38456">MGKSLLMTYVLWALGGPFGLHHIYLGRDSHALLWMLTFGGFGISWIWEFWYIPGFVAQVNRCQDGKVQPKESEPTISAVRFFGQMSVGIYFGIVAVIGLSFLSSFYIVALPLAIGLGVHLVANVGEQTSDLKNTLLAAFLTAPIFYGRAIAMLPISITTSMTSQQNRRYKPPSRDCEPLSLRLYRLGLAYLTFSAPVAYSIIYNTTATITYMAEGIGSLLDWLSIFPSISRLLESILLLPYHIWKVVTGGVGLGATYFREWEKIYEFVNSFQSEKQAMAYKVLGLHHGATLDEISRRYRELVKVWHPDHNRHRAKEAEQFFIEIQAAYETLTQPRKSKNF</sequence>
<dbReference type="RefSeq" id="XP_033791832.1">
    <property type="nucleotide sequence ID" value="XM_033935941.1"/>
</dbReference>
<evidence type="ECO:0000256" key="7">
    <source>
        <dbReference type="SAM" id="Phobius"/>
    </source>
</evidence>
<dbReference type="CDD" id="cd06257">
    <property type="entry name" value="DnaJ"/>
    <property type="match status" value="1"/>
</dbReference>
<dbReference type="SUPFAM" id="SSF46565">
    <property type="entry name" value="Chaperone J-domain"/>
    <property type="match status" value="1"/>
</dbReference>
<evidence type="ECO:0000313" key="15">
    <source>
        <dbReference type="RefSeq" id="XP_033791836.1"/>
    </source>
</evidence>
<dbReference type="RefSeq" id="XP_033791831.1">
    <property type="nucleotide sequence ID" value="XM_033935940.1"/>
</dbReference>
<organism evidence="9 14">
    <name type="scientific">Geotrypetes seraphini</name>
    <name type="common">Gaboon caecilian</name>
    <name type="synonym">Caecilia seraphini</name>
    <dbReference type="NCBI Taxonomy" id="260995"/>
    <lineage>
        <taxon>Eukaryota</taxon>
        <taxon>Metazoa</taxon>
        <taxon>Chordata</taxon>
        <taxon>Craniata</taxon>
        <taxon>Vertebrata</taxon>
        <taxon>Euteleostomi</taxon>
        <taxon>Amphibia</taxon>
        <taxon>Gymnophiona</taxon>
        <taxon>Geotrypetes</taxon>
    </lineage>
</organism>
<feature type="transmembrane region" description="Helical" evidence="7">
    <location>
        <begin position="31"/>
        <end position="51"/>
    </location>
</feature>
<feature type="transmembrane region" description="Helical" evidence="7">
    <location>
        <begin position="183"/>
        <end position="202"/>
    </location>
</feature>
<evidence type="ECO:0000256" key="6">
    <source>
        <dbReference type="ARBA" id="ARBA00023136"/>
    </source>
</evidence>
<evidence type="ECO:0000256" key="3">
    <source>
        <dbReference type="ARBA" id="ARBA00020945"/>
    </source>
</evidence>
<proteinExistence type="predicted"/>
<feature type="domain" description="J" evidence="8">
    <location>
        <begin position="278"/>
        <end position="340"/>
    </location>
</feature>
<feature type="transmembrane region" description="Helical" evidence="7">
    <location>
        <begin position="7"/>
        <end position="25"/>
    </location>
</feature>
<name>A0A6P8Q8F4_GEOSA</name>
<dbReference type="CTD" id="79962"/>
<dbReference type="PANTHER" id="PTHR44733">
    <property type="entry name" value="DNAJ HOMOLOG SUBFAMILY C MEMBER 22"/>
    <property type="match status" value="1"/>
</dbReference>
<accession>A0A6P8Q8F4</accession>
<feature type="transmembrane region" description="Helical" evidence="7">
    <location>
        <begin position="89"/>
        <end position="114"/>
    </location>
</feature>
<evidence type="ECO:0000313" key="11">
    <source>
        <dbReference type="RefSeq" id="XP_033791832.1"/>
    </source>
</evidence>
<dbReference type="Pfam" id="PF00226">
    <property type="entry name" value="DnaJ"/>
    <property type="match status" value="1"/>
</dbReference>
<evidence type="ECO:0000256" key="2">
    <source>
        <dbReference type="ARBA" id="ARBA00004141"/>
    </source>
</evidence>
<evidence type="ECO:0000256" key="1">
    <source>
        <dbReference type="ARBA" id="ARBA00002080"/>
    </source>
</evidence>
<evidence type="ECO:0000313" key="10">
    <source>
        <dbReference type="RefSeq" id="XP_033791831.1"/>
    </source>
</evidence>
<dbReference type="KEGG" id="gsh:117356568"/>
<dbReference type="PANTHER" id="PTHR44733:SF1">
    <property type="entry name" value="DNAJ HOMOLOG SUBFAMILY C MEMBER 22"/>
    <property type="match status" value="1"/>
</dbReference>
<evidence type="ECO:0000313" key="9">
    <source>
        <dbReference type="Proteomes" id="UP000515159"/>
    </source>
</evidence>
<dbReference type="RefSeq" id="XP_033791835.1">
    <property type="nucleotide sequence ID" value="XM_033935944.1"/>
</dbReference>
<evidence type="ECO:0000313" key="12">
    <source>
        <dbReference type="RefSeq" id="XP_033791833.1"/>
    </source>
</evidence>
<reference evidence="10 11" key="1">
    <citation type="submission" date="2025-04" db="UniProtKB">
        <authorList>
            <consortium name="RefSeq"/>
        </authorList>
    </citation>
    <scope>IDENTIFICATION</scope>
</reference>
<keyword evidence="4 7" id="KW-0812">Transmembrane</keyword>
<dbReference type="PROSITE" id="PS50076">
    <property type="entry name" value="DNAJ_2"/>
    <property type="match status" value="1"/>
</dbReference>
<comment type="subcellular location">
    <subcellularLocation>
        <location evidence="2">Membrane</location>
        <topology evidence="2">Multi-pass membrane protein</topology>
    </subcellularLocation>
</comment>
<keyword evidence="9" id="KW-1185">Reference proteome</keyword>
<feature type="transmembrane region" description="Helical" evidence="7">
    <location>
        <begin position="134"/>
        <end position="162"/>
    </location>
</feature>
<dbReference type="RefSeq" id="XP_033791833.1">
    <property type="nucleotide sequence ID" value="XM_033935942.1"/>
</dbReference>
<comment type="function">
    <text evidence="1">May function as a co-chaperone.</text>
</comment>
<dbReference type="AlphaFoldDB" id="A0A6P8Q8F4"/>
<evidence type="ECO:0000313" key="13">
    <source>
        <dbReference type="RefSeq" id="XP_033791834.1"/>
    </source>
</evidence>
<dbReference type="SMART" id="SM00271">
    <property type="entry name" value="DnaJ"/>
    <property type="match status" value="1"/>
</dbReference>
<dbReference type="OrthoDB" id="10262359at2759"/>
<evidence type="ECO:0000256" key="5">
    <source>
        <dbReference type="ARBA" id="ARBA00022989"/>
    </source>
</evidence>
<evidence type="ECO:0000259" key="8">
    <source>
        <dbReference type="PROSITE" id="PS50076"/>
    </source>
</evidence>
<dbReference type="InterPro" id="IPR001623">
    <property type="entry name" value="DnaJ_domain"/>
</dbReference>
<dbReference type="RefSeq" id="XP_033791836.1">
    <property type="nucleotide sequence ID" value="XM_033935945.1"/>
</dbReference>
<dbReference type="GO" id="GO:0016020">
    <property type="term" value="C:membrane"/>
    <property type="evidence" value="ECO:0007669"/>
    <property type="project" value="UniProtKB-SubCell"/>
</dbReference>
<dbReference type="Pfam" id="PF05154">
    <property type="entry name" value="TM2"/>
    <property type="match status" value="1"/>
</dbReference>
<dbReference type="GeneID" id="117356568"/>
<protein>
    <recommendedName>
        <fullName evidence="3">DnaJ homolog subfamily C member 22</fullName>
    </recommendedName>
</protein>
<dbReference type="InterPro" id="IPR036869">
    <property type="entry name" value="J_dom_sf"/>
</dbReference>
<evidence type="ECO:0000256" key="4">
    <source>
        <dbReference type="ARBA" id="ARBA00022692"/>
    </source>
</evidence>
<dbReference type="PRINTS" id="PR00625">
    <property type="entry name" value="JDOMAIN"/>
</dbReference>
<keyword evidence="6 7" id="KW-0472">Membrane</keyword>